<accession>A0A2M9BIK1</accession>
<dbReference type="PROSITE" id="PS51318">
    <property type="entry name" value="TAT"/>
    <property type="match status" value="1"/>
</dbReference>
<dbReference type="InterPro" id="IPR002018">
    <property type="entry name" value="CarbesteraseB"/>
</dbReference>
<evidence type="ECO:0000313" key="6">
    <source>
        <dbReference type="EMBL" id="PJJ57777.1"/>
    </source>
</evidence>
<dbReference type="EMBL" id="PGEZ01000001">
    <property type="protein sequence ID" value="PJJ57777.1"/>
    <property type="molecule type" value="Genomic_DNA"/>
</dbReference>
<dbReference type="SUPFAM" id="SSF53474">
    <property type="entry name" value="alpha/beta-Hydrolases"/>
    <property type="match status" value="1"/>
</dbReference>
<dbReference type="GO" id="GO:0052689">
    <property type="term" value="F:carboxylic ester hydrolase activity"/>
    <property type="evidence" value="ECO:0007669"/>
    <property type="project" value="TreeGrafter"/>
</dbReference>
<dbReference type="InterPro" id="IPR050654">
    <property type="entry name" value="AChE-related_enzymes"/>
</dbReference>
<evidence type="ECO:0000259" key="5">
    <source>
        <dbReference type="Pfam" id="PF00135"/>
    </source>
</evidence>
<keyword evidence="2 3" id="KW-0378">Hydrolase</keyword>
<sequence>MQQRHRSRRVLGPLIAALGAGALAAGVLAAPVAAAPGHDGPGRGAHDRHDGGGRHHDATVVRVTGGTVRGTDAGAYRTFEGIPFAAPPVGDLRFAPPQRVERWSGTLDATAPRSQCAQITTGTGNPTTYDEDCLYLNVTTPAGASSRRAGLPVMVWIHGGSFLTGTGGSYDASKLATQGDAVVVTVNYRLGPLGFLAHPDLTGERRSGSGVAGLLDQQAALRWVQRNIRTFGGNPRNVTIFGESAGGASVCANLASPDARPLFRRAIAQSYSCASDLITLPQAETVGAGVAGEVGCAEAVDVASCLRDVDVATLLDAWPGGVPAVGGTALPVQPGRALEEGVARRIDLMHGNTLDENRLFIPLEYGTSLTAAQYVGVVGAVFGDAAPAVLGLYPSEAYPSPTIALSTIFSDYGSALSTCTHVDAYEAASASRGRVYAYQFQDRTADPLIPLLGDQNGAAHATELPYLFPGLFGDGLTPEQETLSDAMVAYWTSFAATGRPRAAGLPRWPRYSGHGDVLALDLAATGGVRTEDVAAAAHCGFWSAFGQPPGGDVISR</sequence>
<evidence type="ECO:0000256" key="4">
    <source>
        <dbReference type="SAM" id="MobiDB-lite"/>
    </source>
</evidence>
<dbReference type="PANTHER" id="PTHR43918:SF4">
    <property type="entry name" value="CARBOXYLIC ESTER HYDROLASE"/>
    <property type="match status" value="1"/>
</dbReference>
<feature type="signal peptide" evidence="3">
    <location>
        <begin position="1"/>
        <end position="29"/>
    </location>
</feature>
<dbReference type="AlphaFoldDB" id="A0A2M9BIK1"/>
<feature type="domain" description="Carboxylesterase type B" evidence="5">
    <location>
        <begin position="58"/>
        <end position="542"/>
    </location>
</feature>
<keyword evidence="7" id="KW-1185">Reference proteome</keyword>
<dbReference type="Pfam" id="PF00135">
    <property type="entry name" value="COesterase"/>
    <property type="match status" value="1"/>
</dbReference>
<dbReference type="InterPro" id="IPR019826">
    <property type="entry name" value="Carboxylesterase_B_AS"/>
</dbReference>
<evidence type="ECO:0000256" key="3">
    <source>
        <dbReference type="RuleBase" id="RU361235"/>
    </source>
</evidence>
<feature type="chain" id="PRO_5039755428" description="Carboxylic ester hydrolase" evidence="3">
    <location>
        <begin position="30"/>
        <end position="556"/>
    </location>
</feature>
<dbReference type="OrthoDB" id="3199405at2"/>
<keyword evidence="3" id="KW-0732">Signal</keyword>
<evidence type="ECO:0000256" key="1">
    <source>
        <dbReference type="ARBA" id="ARBA00005964"/>
    </source>
</evidence>
<dbReference type="InterPro" id="IPR029058">
    <property type="entry name" value="AB_hydrolase_fold"/>
</dbReference>
<dbReference type="RefSeq" id="WP_100414763.1">
    <property type="nucleotide sequence ID" value="NZ_PGEZ01000001.1"/>
</dbReference>
<proteinExistence type="inferred from homology"/>
<dbReference type="PANTHER" id="PTHR43918">
    <property type="entry name" value="ACETYLCHOLINESTERASE"/>
    <property type="match status" value="1"/>
</dbReference>
<dbReference type="PROSITE" id="PS00122">
    <property type="entry name" value="CARBOXYLESTERASE_B_1"/>
    <property type="match status" value="1"/>
</dbReference>
<dbReference type="InterPro" id="IPR006311">
    <property type="entry name" value="TAT_signal"/>
</dbReference>
<feature type="region of interest" description="Disordered" evidence="4">
    <location>
        <begin position="37"/>
        <end position="57"/>
    </location>
</feature>
<name>A0A2M9BIK1_9ACTN</name>
<comment type="caution">
    <text evidence="6">The sequence shown here is derived from an EMBL/GenBank/DDBJ whole genome shotgun (WGS) entry which is preliminary data.</text>
</comment>
<evidence type="ECO:0000256" key="2">
    <source>
        <dbReference type="ARBA" id="ARBA00022801"/>
    </source>
</evidence>
<evidence type="ECO:0000313" key="7">
    <source>
        <dbReference type="Proteomes" id="UP000230842"/>
    </source>
</evidence>
<organism evidence="6 7">
    <name type="scientific">Mumia flava</name>
    <dbReference type="NCBI Taxonomy" id="1348852"/>
    <lineage>
        <taxon>Bacteria</taxon>
        <taxon>Bacillati</taxon>
        <taxon>Actinomycetota</taxon>
        <taxon>Actinomycetes</taxon>
        <taxon>Propionibacteriales</taxon>
        <taxon>Nocardioidaceae</taxon>
        <taxon>Mumia</taxon>
    </lineage>
</organism>
<dbReference type="EC" id="3.1.1.-" evidence="3"/>
<gene>
    <name evidence="6" type="ORF">CLV56_2015</name>
</gene>
<feature type="compositionally biased region" description="Basic and acidic residues" evidence="4">
    <location>
        <begin position="40"/>
        <end position="57"/>
    </location>
</feature>
<protein>
    <recommendedName>
        <fullName evidence="3">Carboxylic ester hydrolase</fullName>
        <ecNumber evidence="3">3.1.1.-</ecNumber>
    </recommendedName>
</protein>
<dbReference type="Proteomes" id="UP000230842">
    <property type="component" value="Unassembled WGS sequence"/>
</dbReference>
<comment type="similarity">
    <text evidence="1 3">Belongs to the type-B carboxylesterase/lipase family.</text>
</comment>
<dbReference type="Gene3D" id="3.40.50.1820">
    <property type="entry name" value="alpha/beta hydrolase"/>
    <property type="match status" value="1"/>
</dbReference>
<reference evidence="6 7" key="1">
    <citation type="submission" date="2017-11" db="EMBL/GenBank/DDBJ databases">
        <title>Genomic Encyclopedia of Archaeal and Bacterial Type Strains, Phase II (KMG-II): From Individual Species to Whole Genera.</title>
        <authorList>
            <person name="Goeker M."/>
        </authorList>
    </citation>
    <scope>NUCLEOTIDE SEQUENCE [LARGE SCALE GENOMIC DNA]</scope>
    <source>
        <strain evidence="6 7">DSM 27763</strain>
    </source>
</reference>